<proteinExistence type="predicted"/>
<keyword evidence="2" id="KW-1185">Reference proteome</keyword>
<evidence type="ECO:0000313" key="2">
    <source>
        <dbReference type="Proteomes" id="UP000249620"/>
    </source>
</evidence>
<dbReference type="EMBL" id="QLMI01000003">
    <property type="protein sequence ID" value="RAK23578.1"/>
    <property type="molecule type" value="Genomic_DNA"/>
</dbReference>
<evidence type="ECO:0000313" key="1">
    <source>
        <dbReference type="EMBL" id="RAK23578.1"/>
    </source>
</evidence>
<dbReference type="Proteomes" id="UP000249620">
    <property type="component" value="Unassembled WGS sequence"/>
</dbReference>
<name>A0A327YRB6_9FLAO</name>
<dbReference type="RefSeq" id="WP_111566419.1">
    <property type="nucleotide sequence ID" value="NZ_QLMI01000003.1"/>
</dbReference>
<gene>
    <name evidence="1" type="ORF">B0I03_10343</name>
</gene>
<dbReference type="OrthoDB" id="5526158at2"/>
<accession>A0A327YRB6</accession>
<comment type="caution">
    <text evidence="1">The sequence shown here is derived from an EMBL/GenBank/DDBJ whole genome shotgun (WGS) entry which is preliminary data.</text>
</comment>
<sequence>MKTIIRILLLSILLQSFQCDENEPNVSEITPEQLIEKKQEILDYINSFSCTNTSNCNYIAFGAKPCGGPREFLVFPSTVNQTTLENLVNEYYEMDYQYNIQTGAVSDCMVVSPPNNTDCVNGSCVIIE</sequence>
<protein>
    <submittedName>
        <fullName evidence="1">Uncharacterized protein</fullName>
    </submittedName>
</protein>
<dbReference type="AlphaFoldDB" id="A0A327YRB6"/>
<reference evidence="1 2" key="1">
    <citation type="submission" date="2018-06" db="EMBL/GenBank/DDBJ databases">
        <title>Genomic Encyclopedia of Type Strains, Phase III (KMG-III): the genomes of soil and plant-associated and newly described type strains.</title>
        <authorList>
            <person name="Whitman W."/>
        </authorList>
    </citation>
    <scope>NUCLEOTIDE SEQUENCE [LARGE SCALE GENOMIC DNA]</scope>
    <source>
        <strain evidence="1 2">CGMCC 1.12398</strain>
    </source>
</reference>
<organism evidence="1 2">
    <name type="scientific">Flavobacterium aquaticum</name>
    <dbReference type="NCBI Taxonomy" id="1236486"/>
    <lineage>
        <taxon>Bacteria</taxon>
        <taxon>Pseudomonadati</taxon>
        <taxon>Bacteroidota</taxon>
        <taxon>Flavobacteriia</taxon>
        <taxon>Flavobacteriales</taxon>
        <taxon>Flavobacteriaceae</taxon>
        <taxon>Flavobacterium</taxon>
    </lineage>
</organism>